<feature type="compositionally biased region" description="Polar residues" evidence="1">
    <location>
        <begin position="299"/>
        <end position="335"/>
    </location>
</feature>
<keyword evidence="3" id="KW-1185">Reference proteome</keyword>
<dbReference type="Proteomes" id="UP000039865">
    <property type="component" value="Unassembled WGS sequence"/>
</dbReference>
<name>A0A078AB08_STYLE</name>
<sequence>MELLSIQVKQHQPRLSTGNPNQQPRVRLIADNRATLTQLQQHQTDGQNNLNQAVRSKLTKKNSQPLSDGSKQNDEHQEEQTTRIDDNTQREPQVVQLNDQSKQQPKQPKHLQQQQLAAMQQQQKQYSEFTNVQLNQKSFRQKNSLKVITTQCLGIEQNRDVEARPTCSSLLRESKIKIPHNKNQKPNDGLQQQQPSSKVSSINGMQNYKSVLNDERGLDQVSKLHIVSQQQQQQYQSQQNQQQFNQHKQQPYFQQQEQQQQQSSQQLSQVTSPTVVFRGQLSNKKEDSQAQQISHQQQKFGNNRYSKTNENPQSSSQGCNSQRQYENLSPRQKSITQKEFRSQTTVKREQSLKYIEQNSGNVGIRQYQTRDFIPLEDNDGSDGFFLYVGGNGTTGCREPNKNNFFSSTLKAVTSKFSTPVKSILKQQGPIRQTNFKQSDEYLTQIVKYQTEQSAHKKGSLQQLQQPHQLQYQQPFSNQQTSSSLYQSSGPGG</sequence>
<feature type="compositionally biased region" description="Low complexity" evidence="1">
    <location>
        <begin position="460"/>
        <end position="473"/>
    </location>
</feature>
<evidence type="ECO:0000313" key="3">
    <source>
        <dbReference type="Proteomes" id="UP000039865"/>
    </source>
</evidence>
<dbReference type="InParanoid" id="A0A078AB08"/>
<organism evidence="2 3">
    <name type="scientific">Stylonychia lemnae</name>
    <name type="common">Ciliate</name>
    <dbReference type="NCBI Taxonomy" id="5949"/>
    <lineage>
        <taxon>Eukaryota</taxon>
        <taxon>Sar</taxon>
        <taxon>Alveolata</taxon>
        <taxon>Ciliophora</taxon>
        <taxon>Intramacronucleata</taxon>
        <taxon>Spirotrichea</taxon>
        <taxon>Stichotrichia</taxon>
        <taxon>Sporadotrichida</taxon>
        <taxon>Oxytrichidae</taxon>
        <taxon>Stylonychinae</taxon>
        <taxon>Stylonychia</taxon>
    </lineage>
</organism>
<feature type="region of interest" description="Disordered" evidence="1">
    <location>
        <begin position="56"/>
        <end position="119"/>
    </location>
</feature>
<evidence type="ECO:0000256" key="1">
    <source>
        <dbReference type="SAM" id="MobiDB-lite"/>
    </source>
</evidence>
<evidence type="ECO:0000313" key="2">
    <source>
        <dbReference type="EMBL" id="CDW78792.1"/>
    </source>
</evidence>
<feature type="compositionally biased region" description="Polar residues" evidence="1">
    <location>
        <begin position="61"/>
        <end position="70"/>
    </location>
</feature>
<proteinExistence type="predicted"/>
<dbReference type="AlphaFoldDB" id="A0A078AB08"/>
<feature type="compositionally biased region" description="Low complexity" evidence="1">
    <location>
        <begin position="289"/>
        <end position="298"/>
    </location>
</feature>
<feature type="compositionally biased region" description="Polar residues" evidence="1">
    <location>
        <begin position="184"/>
        <end position="202"/>
    </location>
</feature>
<feature type="region of interest" description="Disordered" evidence="1">
    <location>
        <begin position="176"/>
        <end position="202"/>
    </location>
</feature>
<feature type="region of interest" description="Disordered" evidence="1">
    <location>
        <begin position="235"/>
        <end position="348"/>
    </location>
</feature>
<feature type="compositionally biased region" description="Basic and acidic residues" evidence="1">
    <location>
        <begin position="336"/>
        <end position="348"/>
    </location>
</feature>
<feature type="region of interest" description="Disordered" evidence="1">
    <location>
        <begin position="1"/>
        <end position="25"/>
    </location>
</feature>
<feature type="compositionally biased region" description="Polar residues" evidence="1">
    <location>
        <begin position="7"/>
        <end position="24"/>
    </location>
</feature>
<reference evidence="2 3" key="1">
    <citation type="submission" date="2014-06" db="EMBL/GenBank/DDBJ databases">
        <authorList>
            <person name="Swart Estienne"/>
        </authorList>
    </citation>
    <scope>NUCLEOTIDE SEQUENCE [LARGE SCALE GENOMIC DNA]</scope>
    <source>
        <strain evidence="2 3">130c</strain>
    </source>
</reference>
<feature type="compositionally biased region" description="Polar residues" evidence="1">
    <location>
        <begin position="474"/>
        <end position="492"/>
    </location>
</feature>
<protein>
    <submittedName>
        <fullName evidence="2">Uncharacterized protein</fullName>
    </submittedName>
</protein>
<feature type="region of interest" description="Disordered" evidence="1">
    <location>
        <begin position="454"/>
        <end position="492"/>
    </location>
</feature>
<feature type="compositionally biased region" description="Low complexity" evidence="1">
    <location>
        <begin position="100"/>
        <end position="119"/>
    </location>
</feature>
<accession>A0A078AB08</accession>
<dbReference type="EMBL" id="CCKQ01007434">
    <property type="protein sequence ID" value="CDW78792.1"/>
    <property type="molecule type" value="Genomic_DNA"/>
</dbReference>
<feature type="compositionally biased region" description="Low complexity" evidence="1">
    <location>
        <begin position="235"/>
        <end position="269"/>
    </location>
</feature>
<feature type="compositionally biased region" description="Basic and acidic residues" evidence="1">
    <location>
        <begin position="71"/>
        <end position="89"/>
    </location>
</feature>
<gene>
    <name evidence="2" type="primary">Contig581.g642</name>
    <name evidence="2" type="ORF">STYLEM_7776</name>
</gene>